<gene>
    <name evidence="2" type="ORF">DPMN_015219</name>
</gene>
<feature type="compositionally biased region" description="Basic and acidic residues" evidence="1">
    <location>
        <begin position="8"/>
        <end position="20"/>
    </location>
</feature>
<sequence length="67" mass="7998">MRILRHLVNREKQKPRARDEGVLQGRKHFVKKGNHQSDKLVITIMDYKYLSKKDADKREARVISVRL</sequence>
<evidence type="ECO:0000313" key="2">
    <source>
        <dbReference type="EMBL" id="KAH3891130.1"/>
    </source>
</evidence>
<protein>
    <submittedName>
        <fullName evidence="2">Uncharacterized protein</fullName>
    </submittedName>
</protein>
<comment type="caution">
    <text evidence="2">The sequence shown here is derived from an EMBL/GenBank/DDBJ whole genome shotgun (WGS) entry which is preliminary data.</text>
</comment>
<proteinExistence type="predicted"/>
<dbReference type="Proteomes" id="UP000828390">
    <property type="component" value="Unassembled WGS sequence"/>
</dbReference>
<feature type="region of interest" description="Disordered" evidence="1">
    <location>
        <begin position="1"/>
        <end position="20"/>
    </location>
</feature>
<name>A0A9D4NB35_DREPO</name>
<organism evidence="2 3">
    <name type="scientific">Dreissena polymorpha</name>
    <name type="common">Zebra mussel</name>
    <name type="synonym">Mytilus polymorpha</name>
    <dbReference type="NCBI Taxonomy" id="45954"/>
    <lineage>
        <taxon>Eukaryota</taxon>
        <taxon>Metazoa</taxon>
        <taxon>Spiralia</taxon>
        <taxon>Lophotrochozoa</taxon>
        <taxon>Mollusca</taxon>
        <taxon>Bivalvia</taxon>
        <taxon>Autobranchia</taxon>
        <taxon>Heteroconchia</taxon>
        <taxon>Euheterodonta</taxon>
        <taxon>Imparidentia</taxon>
        <taxon>Neoheterodontei</taxon>
        <taxon>Myida</taxon>
        <taxon>Dreissenoidea</taxon>
        <taxon>Dreissenidae</taxon>
        <taxon>Dreissena</taxon>
    </lineage>
</organism>
<reference evidence="2" key="2">
    <citation type="submission" date="2020-11" db="EMBL/GenBank/DDBJ databases">
        <authorList>
            <person name="McCartney M.A."/>
            <person name="Auch B."/>
            <person name="Kono T."/>
            <person name="Mallez S."/>
            <person name="Becker A."/>
            <person name="Gohl D.M."/>
            <person name="Silverstein K.A.T."/>
            <person name="Koren S."/>
            <person name="Bechman K.B."/>
            <person name="Herman A."/>
            <person name="Abrahante J.E."/>
            <person name="Garbe J."/>
        </authorList>
    </citation>
    <scope>NUCLEOTIDE SEQUENCE</scope>
    <source>
        <strain evidence="2">Duluth1</strain>
        <tissue evidence="2">Whole animal</tissue>
    </source>
</reference>
<reference evidence="2" key="1">
    <citation type="journal article" date="2019" name="bioRxiv">
        <title>The Genome of the Zebra Mussel, Dreissena polymorpha: A Resource for Invasive Species Research.</title>
        <authorList>
            <person name="McCartney M.A."/>
            <person name="Auch B."/>
            <person name="Kono T."/>
            <person name="Mallez S."/>
            <person name="Zhang Y."/>
            <person name="Obille A."/>
            <person name="Becker A."/>
            <person name="Abrahante J.E."/>
            <person name="Garbe J."/>
            <person name="Badalamenti J.P."/>
            <person name="Herman A."/>
            <person name="Mangelson H."/>
            <person name="Liachko I."/>
            <person name="Sullivan S."/>
            <person name="Sone E.D."/>
            <person name="Koren S."/>
            <person name="Silverstein K.A.T."/>
            <person name="Beckman K.B."/>
            <person name="Gohl D.M."/>
        </authorList>
    </citation>
    <scope>NUCLEOTIDE SEQUENCE</scope>
    <source>
        <strain evidence="2">Duluth1</strain>
        <tissue evidence="2">Whole animal</tissue>
    </source>
</reference>
<evidence type="ECO:0000256" key="1">
    <source>
        <dbReference type="SAM" id="MobiDB-lite"/>
    </source>
</evidence>
<accession>A0A9D4NB35</accession>
<evidence type="ECO:0000313" key="3">
    <source>
        <dbReference type="Proteomes" id="UP000828390"/>
    </source>
</evidence>
<dbReference type="EMBL" id="JAIWYP010000001">
    <property type="protein sequence ID" value="KAH3891130.1"/>
    <property type="molecule type" value="Genomic_DNA"/>
</dbReference>
<dbReference type="AlphaFoldDB" id="A0A9D4NB35"/>
<keyword evidence="3" id="KW-1185">Reference proteome</keyword>